<dbReference type="Proteomes" id="UP001187734">
    <property type="component" value="Unassembled WGS sequence"/>
</dbReference>
<proteinExistence type="predicted"/>
<organism evidence="1 2">
    <name type="scientific">Fusarium torulosum</name>
    <dbReference type="NCBI Taxonomy" id="33205"/>
    <lineage>
        <taxon>Eukaryota</taxon>
        <taxon>Fungi</taxon>
        <taxon>Dikarya</taxon>
        <taxon>Ascomycota</taxon>
        <taxon>Pezizomycotina</taxon>
        <taxon>Sordariomycetes</taxon>
        <taxon>Hypocreomycetidae</taxon>
        <taxon>Hypocreales</taxon>
        <taxon>Nectriaceae</taxon>
        <taxon>Fusarium</taxon>
    </lineage>
</organism>
<sequence>MSSTDQNVGAIISLKPPAKGDNIWEAKQVDIARSLPPGDIQGRQKIEWGFGPIKITGYIDTNTYEIGVSISVAGINVGNIFGNLKDSVGLKVDLFVAKGEIRLYLKHGNEIWVHLDIKITFDGTFSGEFKILSF</sequence>
<reference evidence="1" key="1">
    <citation type="submission" date="2018-03" db="EMBL/GenBank/DDBJ databases">
        <authorList>
            <person name="Guldener U."/>
        </authorList>
    </citation>
    <scope>NUCLEOTIDE SEQUENCE</scope>
</reference>
<gene>
    <name evidence="1" type="ORF">FTOL_09278</name>
</gene>
<comment type="caution">
    <text evidence="1">The sequence shown here is derived from an EMBL/GenBank/DDBJ whole genome shotgun (WGS) entry which is preliminary data.</text>
</comment>
<protein>
    <submittedName>
        <fullName evidence="1">Uncharacterized protein</fullName>
    </submittedName>
</protein>
<accession>A0AAE8SKY0</accession>
<evidence type="ECO:0000313" key="1">
    <source>
        <dbReference type="EMBL" id="SPJ81873.1"/>
    </source>
</evidence>
<keyword evidence="2" id="KW-1185">Reference proteome</keyword>
<evidence type="ECO:0000313" key="2">
    <source>
        <dbReference type="Proteomes" id="UP001187734"/>
    </source>
</evidence>
<name>A0AAE8SKY0_9HYPO</name>
<dbReference type="AlphaFoldDB" id="A0AAE8SKY0"/>
<dbReference type="EMBL" id="ONZP01000338">
    <property type="protein sequence ID" value="SPJ81873.1"/>
    <property type="molecule type" value="Genomic_DNA"/>
</dbReference>